<comment type="caution">
    <text evidence="2">The sequence shown here is derived from an EMBL/GenBank/DDBJ whole genome shotgun (WGS) entry which is preliminary data.</text>
</comment>
<dbReference type="EMBL" id="JAAOAK010000116">
    <property type="protein sequence ID" value="KAF5688588.1"/>
    <property type="molecule type" value="Genomic_DNA"/>
</dbReference>
<dbReference type="Gene3D" id="3.10.180.10">
    <property type="entry name" value="2,3-Dihydroxybiphenyl 1,2-Dioxygenase, domain 1"/>
    <property type="match status" value="1"/>
</dbReference>
<keyword evidence="3" id="KW-1185">Reference proteome</keyword>
<dbReference type="Proteomes" id="UP000562682">
    <property type="component" value="Unassembled WGS sequence"/>
</dbReference>
<feature type="domain" description="VOC" evidence="1">
    <location>
        <begin position="4"/>
        <end position="133"/>
    </location>
</feature>
<evidence type="ECO:0000313" key="3">
    <source>
        <dbReference type="Proteomes" id="UP000562682"/>
    </source>
</evidence>
<dbReference type="PROSITE" id="PS51819">
    <property type="entry name" value="VOC"/>
    <property type="match status" value="1"/>
</dbReference>
<evidence type="ECO:0000259" key="1">
    <source>
        <dbReference type="PROSITE" id="PS51819"/>
    </source>
</evidence>
<dbReference type="PANTHER" id="PTHR35006:SF2">
    <property type="entry name" value="GLYOXALASE FAMILY PROTEIN (AFU_ORTHOLOGUE AFUA_5G14830)"/>
    <property type="match status" value="1"/>
</dbReference>
<accession>A0A8H5UJP3</accession>
<dbReference type="InterPro" id="IPR037523">
    <property type="entry name" value="VOC_core"/>
</dbReference>
<keyword evidence="2" id="KW-0223">Dioxygenase</keyword>
<protein>
    <submittedName>
        <fullName evidence="2">Glyoxalase bleomycin resistance dioxygenase</fullName>
    </submittedName>
</protein>
<gene>
    <name evidence="2" type="ORF">FDENT_4808</name>
</gene>
<organism evidence="2 3">
    <name type="scientific">Fusarium denticulatum</name>
    <dbReference type="NCBI Taxonomy" id="48507"/>
    <lineage>
        <taxon>Eukaryota</taxon>
        <taxon>Fungi</taxon>
        <taxon>Dikarya</taxon>
        <taxon>Ascomycota</taxon>
        <taxon>Pezizomycotina</taxon>
        <taxon>Sordariomycetes</taxon>
        <taxon>Hypocreomycetidae</taxon>
        <taxon>Hypocreales</taxon>
        <taxon>Nectriaceae</taxon>
        <taxon>Fusarium</taxon>
        <taxon>Fusarium fujikuroi species complex</taxon>
    </lineage>
</organism>
<keyword evidence="2" id="KW-0560">Oxidoreductase</keyword>
<dbReference type="InterPro" id="IPR004360">
    <property type="entry name" value="Glyas_Fos-R_dOase_dom"/>
</dbReference>
<dbReference type="AlphaFoldDB" id="A0A8H5UJP3"/>
<dbReference type="InterPro" id="IPR029068">
    <property type="entry name" value="Glyas_Bleomycin-R_OHBP_Dase"/>
</dbReference>
<dbReference type="SUPFAM" id="SSF54593">
    <property type="entry name" value="Glyoxalase/Bleomycin resistance protein/Dihydroxybiphenyl dioxygenase"/>
    <property type="match status" value="1"/>
</dbReference>
<reference evidence="2 3" key="1">
    <citation type="submission" date="2020-05" db="EMBL/GenBank/DDBJ databases">
        <title>Identification and distribution of gene clusters putatively required for synthesis of sphingolipid metabolism inhibitors in phylogenetically diverse species of the filamentous fungus Fusarium.</title>
        <authorList>
            <person name="Kim H.-S."/>
            <person name="Busman M."/>
            <person name="Brown D.W."/>
            <person name="Divon H."/>
            <person name="Uhlig S."/>
            <person name="Proctor R.H."/>
        </authorList>
    </citation>
    <scope>NUCLEOTIDE SEQUENCE [LARGE SCALE GENOMIC DNA]</scope>
    <source>
        <strain evidence="2 3">NRRL 25311</strain>
    </source>
</reference>
<sequence>MASLIDHVFLNVANVKRSLAFYQKVLAPLGITGPLEWEAKGAHPNHPIVYGFGRANRHFLWIKLGSVHSPSHFGLACKSEKEVDTCYEIAIREGARPDEVYGGSPSLRPYYGIEYYAGSILDPDGNEVEFTYKKSQHPSPGTD</sequence>
<dbReference type="GO" id="GO:0051213">
    <property type="term" value="F:dioxygenase activity"/>
    <property type="evidence" value="ECO:0007669"/>
    <property type="project" value="UniProtKB-KW"/>
</dbReference>
<evidence type="ECO:0000313" key="2">
    <source>
        <dbReference type="EMBL" id="KAF5688588.1"/>
    </source>
</evidence>
<dbReference type="Pfam" id="PF00903">
    <property type="entry name" value="Glyoxalase"/>
    <property type="match status" value="1"/>
</dbReference>
<name>A0A8H5UJP3_9HYPO</name>
<dbReference type="PANTHER" id="PTHR35006">
    <property type="entry name" value="GLYOXALASE FAMILY PROTEIN (AFU_ORTHOLOGUE AFUA_5G14830)"/>
    <property type="match status" value="1"/>
</dbReference>
<proteinExistence type="predicted"/>